<protein>
    <recommendedName>
        <fullName evidence="3">XRE family transcriptional regulator</fullName>
    </recommendedName>
</protein>
<dbReference type="InterPro" id="IPR010982">
    <property type="entry name" value="Lambda_DNA-bd_dom_sf"/>
</dbReference>
<evidence type="ECO:0008006" key="3">
    <source>
        <dbReference type="Google" id="ProtNLM"/>
    </source>
</evidence>
<evidence type="ECO:0000313" key="2">
    <source>
        <dbReference type="Proteomes" id="UP001160334"/>
    </source>
</evidence>
<keyword evidence="2" id="KW-1185">Reference proteome</keyword>
<proteinExistence type="predicted"/>
<dbReference type="RefSeq" id="WP_280763225.1">
    <property type="nucleotide sequence ID" value="NZ_JARXVC010000017.1"/>
</dbReference>
<dbReference type="Proteomes" id="UP001160334">
    <property type="component" value="Unassembled WGS sequence"/>
</dbReference>
<accession>A0ABT6MI22</accession>
<name>A0ABT6MI22_9NOCA</name>
<dbReference type="Gene3D" id="1.10.260.40">
    <property type="entry name" value="lambda repressor-like DNA-binding domains"/>
    <property type="match status" value="1"/>
</dbReference>
<organism evidence="1 2">
    <name type="scientific">Prescottella agglutinans</name>
    <dbReference type="NCBI Taxonomy" id="1644129"/>
    <lineage>
        <taxon>Bacteria</taxon>
        <taxon>Bacillati</taxon>
        <taxon>Actinomycetota</taxon>
        <taxon>Actinomycetes</taxon>
        <taxon>Mycobacteriales</taxon>
        <taxon>Nocardiaceae</taxon>
        <taxon>Prescottella</taxon>
    </lineage>
</organism>
<evidence type="ECO:0000313" key="1">
    <source>
        <dbReference type="EMBL" id="MDH6283973.1"/>
    </source>
</evidence>
<gene>
    <name evidence="1" type="ORF">M2280_005224</name>
</gene>
<sequence length="143" mass="15685">MGYTGAVELPMSERIDTLFRVWRKQEEPEASNEAVAAAVTAAGTPLTADVLADLRAGRRTTADPDTLTAIAAHFRTAPRYLTDPDAGDVHEQLMLLERMRDAKVRSIHLRGEQTSVDRQTIIDVLNDAVDDEDPELGGDTRSL</sequence>
<reference evidence="1 2" key="1">
    <citation type="submission" date="2023-04" db="EMBL/GenBank/DDBJ databases">
        <title>Forest soil microbial communities from Buena Vista Peninsula, Colon Province, Panama.</title>
        <authorList>
            <person name="Bouskill N."/>
        </authorList>
    </citation>
    <scope>NUCLEOTIDE SEQUENCE [LARGE SCALE GENOMIC DNA]</scope>
    <source>
        <strain evidence="1 2">CFH S0262</strain>
    </source>
</reference>
<dbReference type="EMBL" id="JARXVC010000017">
    <property type="protein sequence ID" value="MDH6283973.1"/>
    <property type="molecule type" value="Genomic_DNA"/>
</dbReference>
<comment type="caution">
    <text evidence="1">The sequence shown here is derived from an EMBL/GenBank/DDBJ whole genome shotgun (WGS) entry which is preliminary data.</text>
</comment>